<dbReference type="RefSeq" id="WP_252994686.1">
    <property type="nucleotide sequence ID" value="NZ_CP099717.1"/>
</dbReference>
<feature type="domain" description="ABC-type transport auxiliary lipoprotein component" evidence="1">
    <location>
        <begin position="51"/>
        <end position="205"/>
    </location>
</feature>
<keyword evidence="3" id="KW-1185">Reference proteome</keyword>
<dbReference type="Gene3D" id="3.40.50.10610">
    <property type="entry name" value="ABC-type transport auxiliary lipoprotein component"/>
    <property type="match status" value="1"/>
</dbReference>
<dbReference type="AlphaFoldDB" id="A0AAE9MDF6"/>
<keyword evidence="2" id="KW-0449">Lipoprotein</keyword>
<organism evidence="2 3">
    <name type="scientific">Aeromonas encheleia</name>
    <dbReference type="NCBI Taxonomy" id="73010"/>
    <lineage>
        <taxon>Bacteria</taxon>
        <taxon>Pseudomonadati</taxon>
        <taxon>Pseudomonadota</taxon>
        <taxon>Gammaproteobacteria</taxon>
        <taxon>Aeromonadales</taxon>
        <taxon>Aeromonadaceae</taxon>
        <taxon>Aeromonas</taxon>
    </lineage>
</organism>
<evidence type="ECO:0000259" key="1">
    <source>
        <dbReference type="Pfam" id="PF03886"/>
    </source>
</evidence>
<proteinExistence type="predicted"/>
<sequence length="223" mass="24113">MIRQAAFPLPRLVATALLLTLLGACSMLGGTEESPPAFYSLSGSGPVPPVTASLAVRSSRAPTLIVNPPRAAPGFDSQHIIYVREPYRLEYFAHSEWIDTPARMIAPRIVAALEGTGAFRAVVLAPSAAVGELRLDIEIIRLQHEFDRSPSRTRFTLSAYLVDNDSRQVLAWREFDVTVPAAEANPYGGVMAANSAVQQVLQRLASFCADAVGNWQPVAGTRR</sequence>
<reference evidence="2" key="1">
    <citation type="submission" date="2022-06" db="EMBL/GenBank/DDBJ databases">
        <title>Complete Genome of Aeromonas sp. Strain SOD01 Isolated from an Urban Freshwater Stream.</title>
        <authorList>
            <person name="Williams L.E."/>
            <person name="Brysgel T."/>
            <person name="Capestro E.M."/>
            <person name="Foltz G.V."/>
            <person name="Gardner A.E."/>
            <person name="Ingrassia J."/>
            <person name="Peterson E."/>
            <person name="Arruda J."/>
            <person name="Flaherty I."/>
            <person name="Hunt M."/>
            <person name="Pappas G."/>
            <person name="Ramsaran S."/>
            <person name="Rocha M."/>
        </authorList>
    </citation>
    <scope>NUCLEOTIDE SEQUENCE</scope>
    <source>
        <strain evidence="2">SOD01</strain>
    </source>
</reference>
<dbReference type="SUPFAM" id="SSF159594">
    <property type="entry name" value="XCC0632-like"/>
    <property type="match status" value="1"/>
</dbReference>
<name>A0AAE9MDF6_9GAMM</name>
<dbReference type="PROSITE" id="PS51257">
    <property type="entry name" value="PROKAR_LIPOPROTEIN"/>
    <property type="match status" value="1"/>
</dbReference>
<dbReference type="Proteomes" id="UP001056890">
    <property type="component" value="Chromosome"/>
</dbReference>
<dbReference type="Pfam" id="PF03886">
    <property type="entry name" value="ABC_trans_aux"/>
    <property type="match status" value="1"/>
</dbReference>
<gene>
    <name evidence="2" type="ORF">NHF51_13715</name>
</gene>
<dbReference type="EMBL" id="CP099717">
    <property type="protein sequence ID" value="USV56404.1"/>
    <property type="molecule type" value="Genomic_DNA"/>
</dbReference>
<dbReference type="InterPro" id="IPR005586">
    <property type="entry name" value="ABC_trans_aux"/>
</dbReference>
<evidence type="ECO:0000313" key="3">
    <source>
        <dbReference type="Proteomes" id="UP001056890"/>
    </source>
</evidence>
<protein>
    <submittedName>
        <fullName evidence="2">ABC-type transport auxiliary lipoprotein family protein</fullName>
    </submittedName>
</protein>
<evidence type="ECO:0000313" key="2">
    <source>
        <dbReference type="EMBL" id="USV56404.1"/>
    </source>
</evidence>
<accession>A0AAE9MDF6</accession>